<evidence type="ECO:0000313" key="7">
    <source>
        <dbReference type="EMBL" id="MFI9102167.1"/>
    </source>
</evidence>
<evidence type="ECO:0000259" key="6">
    <source>
        <dbReference type="PROSITE" id="PS50977"/>
    </source>
</evidence>
<proteinExistence type="predicted"/>
<dbReference type="EMBL" id="JBITYG010000004">
    <property type="protein sequence ID" value="MFI9102167.1"/>
    <property type="molecule type" value="Genomic_DNA"/>
</dbReference>
<evidence type="ECO:0000256" key="2">
    <source>
        <dbReference type="ARBA" id="ARBA00023015"/>
    </source>
</evidence>
<dbReference type="Pfam" id="PF00440">
    <property type="entry name" value="TetR_N"/>
    <property type="match status" value="1"/>
</dbReference>
<evidence type="ECO:0000313" key="8">
    <source>
        <dbReference type="Proteomes" id="UP001614394"/>
    </source>
</evidence>
<dbReference type="InterPro" id="IPR009057">
    <property type="entry name" value="Homeodomain-like_sf"/>
</dbReference>
<accession>A0ABW8C8P9</accession>
<dbReference type="RefSeq" id="WP_399649450.1">
    <property type="nucleotide sequence ID" value="NZ_JBITYG010000004.1"/>
</dbReference>
<protein>
    <submittedName>
        <fullName evidence="7">TetR/AcrR family transcriptional regulator</fullName>
    </submittedName>
</protein>
<dbReference type="PANTHER" id="PTHR30055">
    <property type="entry name" value="HTH-TYPE TRANSCRIPTIONAL REGULATOR RUTR"/>
    <property type="match status" value="1"/>
</dbReference>
<evidence type="ECO:0000256" key="4">
    <source>
        <dbReference type="ARBA" id="ARBA00023163"/>
    </source>
</evidence>
<keyword evidence="1" id="KW-0678">Repressor</keyword>
<keyword evidence="2" id="KW-0805">Transcription regulation</keyword>
<dbReference type="SUPFAM" id="SSF48498">
    <property type="entry name" value="Tetracyclin repressor-like, C-terminal domain"/>
    <property type="match status" value="1"/>
</dbReference>
<dbReference type="InterPro" id="IPR023772">
    <property type="entry name" value="DNA-bd_HTH_TetR-type_CS"/>
</dbReference>
<dbReference type="Gene3D" id="1.10.10.60">
    <property type="entry name" value="Homeodomain-like"/>
    <property type="match status" value="1"/>
</dbReference>
<evidence type="ECO:0000256" key="3">
    <source>
        <dbReference type="ARBA" id="ARBA00023125"/>
    </source>
</evidence>
<dbReference type="SUPFAM" id="SSF46689">
    <property type="entry name" value="Homeodomain-like"/>
    <property type="match status" value="1"/>
</dbReference>
<dbReference type="Pfam" id="PF02909">
    <property type="entry name" value="TetR_C_1"/>
    <property type="match status" value="1"/>
</dbReference>
<comment type="caution">
    <text evidence="7">The sequence shown here is derived from an EMBL/GenBank/DDBJ whole genome shotgun (WGS) entry which is preliminary data.</text>
</comment>
<dbReference type="InterPro" id="IPR001647">
    <property type="entry name" value="HTH_TetR"/>
</dbReference>
<dbReference type="PROSITE" id="PS50977">
    <property type="entry name" value="HTH_TETR_2"/>
    <property type="match status" value="1"/>
</dbReference>
<feature type="DNA-binding region" description="H-T-H motif" evidence="5">
    <location>
        <begin position="37"/>
        <end position="56"/>
    </location>
</feature>
<dbReference type="PROSITE" id="PS01081">
    <property type="entry name" value="HTH_TETR_1"/>
    <property type="match status" value="1"/>
</dbReference>
<organism evidence="7 8">
    <name type="scientific">Streptomyces fildesensis</name>
    <dbReference type="NCBI Taxonomy" id="375757"/>
    <lineage>
        <taxon>Bacteria</taxon>
        <taxon>Bacillati</taxon>
        <taxon>Actinomycetota</taxon>
        <taxon>Actinomycetes</taxon>
        <taxon>Kitasatosporales</taxon>
        <taxon>Streptomycetaceae</taxon>
        <taxon>Streptomyces</taxon>
    </lineage>
</organism>
<reference evidence="7 8" key="1">
    <citation type="submission" date="2024-10" db="EMBL/GenBank/DDBJ databases">
        <title>The Natural Products Discovery Center: Release of the First 8490 Sequenced Strains for Exploring Actinobacteria Biosynthetic Diversity.</title>
        <authorList>
            <person name="Kalkreuter E."/>
            <person name="Kautsar S.A."/>
            <person name="Yang D."/>
            <person name="Bader C.D."/>
            <person name="Teijaro C.N."/>
            <person name="Fluegel L."/>
            <person name="Davis C.M."/>
            <person name="Simpson J.R."/>
            <person name="Lauterbach L."/>
            <person name="Steele A.D."/>
            <person name="Gui C."/>
            <person name="Meng S."/>
            <person name="Li G."/>
            <person name="Viehrig K."/>
            <person name="Ye F."/>
            <person name="Su P."/>
            <person name="Kiefer A.F."/>
            <person name="Nichols A."/>
            <person name="Cepeda A.J."/>
            <person name="Yan W."/>
            <person name="Fan B."/>
            <person name="Jiang Y."/>
            <person name="Adhikari A."/>
            <person name="Zheng C.-J."/>
            <person name="Schuster L."/>
            <person name="Cowan T.M."/>
            <person name="Smanski M.J."/>
            <person name="Chevrette M.G."/>
            <person name="De Carvalho L.P.S."/>
            <person name="Shen B."/>
        </authorList>
    </citation>
    <scope>NUCLEOTIDE SEQUENCE [LARGE SCALE GENOMIC DNA]</scope>
    <source>
        <strain evidence="7 8">NPDC053399</strain>
    </source>
</reference>
<keyword evidence="4" id="KW-0804">Transcription</keyword>
<keyword evidence="3 5" id="KW-0238">DNA-binding</keyword>
<dbReference type="PRINTS" id="PR00455">
    <property type="entry name" value="HTHTETR"/>
</dbReference>
<dbReference type="InterPro" id="IPR036271">
    <property type="entry name" value="Tet_transcr_reg_TetR-rel_C_sf"/>
</dbReference>
<evidence type="ECO:0000256" key="5">
    <source>
        <dbReference type="PROSITE-ProRule" id="PRU00335"/>
    </source>
</evidence>
<gene>
    <name evidence="7" type="ORF">ACIGXA_16740</name>
</gene>
<name>A0ABW8C8P9_9ACTN</name>
<dbReference type="PANTHER" id="PTHR30055:SF151">
    <property type="entry name" value="TRANSCRIPTIONAL REGULATORY PROTEIN"/>
    <property type="match status" value="1"/>
</dbReference>
<dbReference type="InterPro" id="IPR050109">
    <property type="entry name" value="HTH-type_TetR-like_transc_reg"/>
</dbReference>
<dbReference type="InterPro" id="IPR003012">
    <property type="entry name" value="Tet_transcr_reg_TetR"/>
</dbReference>
<dbReference type="Proteomes" id="UP001614394">
    <property type="component" value="Unassembled WGS sequence"/>
</dbReference>
<keyword evidence="8" id="KW-1185">Reference proteome</keyword>
<evidence type="ECO:0000256" key="1">
    <source>
        <dbReference type="ARBA" id="ARBA00022491"/>
    </source>
</evidence>
<feature type="domain" description="HTH tetR-type" evidence="6">
    <location>
        <begin position="14"/>
        <end position="74"/>
    </location>
</feature>
<sequence>MRTDRAKAPGQQPPLTQEALVGAALLVLERDGLDALSMRRVAAELGVQAPSLYWHVRNKEQLLDLLADALVADAVPPPREGGWREQLRAYCHLHRRHLLGKRDAARVVAGRFNLGPSLLVILEDQLDRLREAGFPAAEAALTSYLLGNYVAGFVLQEQSPLSAAEAVGQATRTEVVNAARDHLQQLPADRFPNLVALAAELSEPDMEDRFAFGLERILDGLATLLEPAPGTR</sequence>
<dbReference type="InterPro" id="IPR004111">
    <property type="entry name" value="Repressor_TetR_C"/>
</dbReference>
<dbReference type="Gene3D" id="1.10.357.10">
    <property type="entry name" value="Tetracycline Repressor, domain 2"/>
    <property type="match status" value="1"/>
</dbReference>
<dbReference type="PRINTS" id="PR00400">
    <property type="entry name" value="TETREPRESSOR"/>
</dbReference>